<accession>A0ABX5QJD2</accession>
<name>A0ABX5QJD2_9MICO</name>
<dbReference type="InterPro" id="IPR046291">
    <property type="entry name" value="DUF6328"/>
</dbReference>
<organism evidence="2 3">
    <name type="scientific">Leucobacter muris</name>
    <dbReference type="NCBI Taxonomy" id="1935379"/>
    <lineage>
        <taxon>Bacteria</taxon>
        <taxon>Bacillati</taxon>
        <taxon>Actinomycetota</taxon>
        <taxon>Actinomycetes</taxon>
        <taxon>Micrococcales</taxon>
        <taxon>Microbacteriaceae</taxon>
        <taxon>Leucobacter</taxon>
    </lineage>
</organism>
<evidence type="ECO:0000313" key="3">
    <source>
        <dbReference type="Proteomes" id="UP000285768"/>
    </source>
</evidence>
<keyword evidence="1" id="KW-1133">Transmembrane helix</keyword>
<evidence type="ECO:0000313" key="2">
    <source>
        <dbReference type="EMBL" id="QAB19223.1"/>
    </source>
</evidence>
<reference evidence="2 3" key="1">
    <citation type="submission" date="2019-01" db="EMBL/GenBank/DDBJ databases">
        <title>Leucobacter muris sp. nov. isolated from the nose of a laboratory mouse.</title>
        <authorList>
            <person name="Benga L."/>
            <person name="Sproeer C."/>
            <person name="Schumann P."/>
            <person name="Verbarg S."/>
            <person name="Bunk B."/>
            <person name="Engelhardt E."/>
            <person name="Benten P.M."/>
            <person name="Sager M."/>
        </authorList>
    </citation>
    <scope>NUCLEOTIDE SEQUENCE [LARGE SCALE GENOMIC DNA]</scope>
    <source>
        <strain evidence="2 3">DSM 101948</strain>
    </source>
</reference>
<proteinExistence type="predicted"/>
<keyword evidence="1" id="KW-0472">Membrane</keyword>
<keyword evidence="1" id="KW-0812">Transmembrane</keyword>
<feature type="transmembrane region" description="Helical" evidence="1">
    <location>
        <begin position="56"/>
        <end position="79"/>
    </location>
</feature>
<dbReference type="Proteomes" id="UP000285768">
    <property type="component" value="Chromosome"/>
</dbReference>
<feature type="transmembrane region" description="Helical" evidence="1">
    <location>
        <begin position="125"/>
        <end position="146"/>
    </location>
</feature>
<feature type="transmembrane region" description="Helical" evidence="1">
    <location>
        <begin position="100"/>
        <end position="119"/>
    </location>
</feature>
<protein>
    <submittedName>
        <fullName evidence="2">Sodium:proton antiporter</fullName>
    </submittedName>
</protein>
<evidence type="ECO:0000256" key="1">
    <source>
        <dbReference type="SAM" id="Phobius"/>
    </source>
</evidence>
<sequence>MLDDGRGESANERADRNWNEILQEVRVTQTCTQILGGFLLAVAFQPRFTELDDIQLVLYLTLVSLAGASTLLGLSLVVVHRRFFGKRQKGRIVRVGNGLLMANLVVVALLIAGVTGLIFDFAVSRGAGLTALAAALLLSIVLWIFVPMGGVEEEAEPADEIGGERGSAGAR</sequence>
<dbReference type="Pfam" id="PF19853">
    <property type="entry name" value="DUF6328"/>
    <property type="match status" value="1"/>
</dbReference>
<dbReference type="EMBL" id="CP035037">
    <property type="protein sequence ID" value="QAB19223.1"/>
    <property type="molecule type" value="Genomic_DNA"/>
</dbReference>
<gene>
    <name evidence="2" type="ORF">Leucomu_09410</name>
</gene>
<keyword evidence="3" id="KW-1185">Reference proteome</keyword>